<sequence>LLPHHTYITLQLNTAHLQQNPFTSFAQQLSTLNFIPSPSSTPLKKRPTPVPDELKDEAYRERRLKNNESARRSREMRRQKEESTQRRCDQLLHENSILRTELSLLRNQIEQMKHALSMNPNDSNSAQQFVNGNIGSIS</sequence>
<protein>
    <submittedName>
        <fullName evidence="11">BZIP domain-containing protein</fullName>
    </submittedName>
</protein>
<dbReference type="SUPFAM" id="SSF57959">
    <property type="entry name" value="Leucine zipper domain"/>
    <property type="match status" value="1"/>
</dbReference>
<feature type="region of interest" description="Disordered" evidence="8">
    <location>
        <begin position="117"/>
        <end position="138"/>
    </location>
</feature>
<reference evidence="11" key="1">
    <citation type="submission" date="2017-02" db="UniProtKB">
        <authorList>
            <consortium name="WormBaseParasite"/>
        </authorList>
    </citation>
    <scope>IDENTIFICATION</scope>
</reference>
<feature type="compositionally biased region" description="Polar residues" evidence="8">
    <location>
        <begin position="118"/>
        <end position="138"/>
    </location>
</feature>
<evidence type="ECO:0000313" key="10">
    <source>
        <dbReference type="Proteomes" id="UP000046393"/>
    </source>
</evidence>
<evidence type="ECO:0000256" key="1">
    <source>
        <dbReference type="ARBA" id="ARBA00004123"/>
    </source>
</evidence>
<feature type="region of interest" description="Disordered" evidence="8">
    <location>
        <begin position="35"/>
        <end position="88"/>
    </location>
</feature>
<dbReference type="PANTHER" id="PTHR11988">
    <property type="entry name" value="THYROTROPH EMBRYONIC FACTOR RELATED"/>
    <property type="match status" value="1"/>
</dbReference>
<evidence type="ECO:0000256" key="3">
    <source>
        <dbReference type="ARBA" id="ARBA00023015"/>
    </source>
</evidence>
<feature type="domain" description="BZIP" evidence="9">
    <location>
        <begin position="56"/>
        <end position="119"/>
    </location>
</feature>
<dbReference type="WBParaSite" id="SMUV_0000071501-mRNA-1">
    <property type="protein sequence ID" value="SMUV_0000071501-mRNA-1"/>
    <property type="gene ID" value="SMUV_0000071501"/>
</dbReference>
<evidence type="ECO:0000313" key="11">
    <source>
        <dbReference type="WBParaSite" id="SMUV_0000071501-mRNA-1"/>
    </source>
</evidence>
<keyword evidence="3" id="KW-0805">Transcription regulation</keyword>
<feature type="coiled-coil region" evidence="7">
    <location>
        <begin position="88"/>
        <end position="115"/>
    </location>
</feature>
<dbReference type="STRING" id="451379.A0A0N5A9E1"/>
<dbReference type="PANTHER" id="PTHR11988:SF27">
    <property type="entry name" value="GH27708P"/>
    <property type="match status" value="1"/>
</dbReference>
<keyword evidence="4" id="KW-0238">DNA-binding</keyword>
<evidence type="ECO:0000256" key="4">
    <source>
        <dbReference type="ARBA" id="ARBA00023125"/>
    </source>
</evidence>
<dbReference type="Pfam" id="PF07716">
    <property type="entry name" value="bZIP_2"/>
    <property type="match status" value="1"/>
</dbReference>
<evidence type="ECO:0000259" key="9">
    <source>
        <dbReference type="PROSITE" id="PS50217"/>
    </source>
</evidence>
<keyword evidence="5" id="KW-0804">Transcription</keyword>
<dbReference type="GO" id="GO:0000978">
    <property type="term" value="F:RNA polymerase II cis-regulatory region sequence-specific DNA binding"/>
    <property type="evidence" value="ECO:0007669"/>
    <property type="project" value="TreeGrafter"/>
</dbReference>
<dbReference type="SMART" id="SM00338">
    <property type="entry name" value="BRLZ"/>
    <property type="match status" value="1"/>
</dbReference>
<evidence type="ECO:0000256" key="6">
    <source>
        <dbReference type="ARBA" id="ARBA00023242"/>
    </source>
</evidence>
<name>A0A0N5A9E1_9BILA</name>
<comment type="subcellular location">
    <subcellularLocation>
        <location evidence="1">Nucleus</location>
    </subcellularLocation>
</comment>
<keyword evidence="6" id="KW-0539">Nucleus</keyword>
<keyword evidence="7" id="KW-0175">Coiled coil</keyword>
<keyword evidence="10" id="KW-1185">Reference proteome</keyword>
<dbReference type="FunFam" id="1.20.5.170:FF:000025">
    <property type="entry name" value="nuclear factor interleukin-3-regulated protein-like"/>
    <property type="match status" value="1"/>
</dbReference>
<dbReference type="Gene3D" id="1.20.5.170">
    <property type="match status" value="1"/>
</dbReference>
<organism evidence="10 11">
    <name type="scientific">Syphacia muris</name>
    <dbReference type="NCBI Taxonomy" id="451379"/>
    <lineage>
        <taxon>Eukaryota</taxon>
        <taxon>Metazoa</taxon>
        <taxon>Ecdysozoa</taxon>
        <taxon>Nematoda</taxon>
        <taxon>Chromadorea</taxon>
        <taxon>Rhabditida</taxon>
        <taxon>Spirurina</taxon>
        <taxon>Oxyuridomorpha</taxon>
        <taxon>Oxyuroidea</taxon>
        <taxon>Oxyuridae</taxon>
        <taxon>Syphacia</taxon>
    </lineage>
</organism>
<dbReference type="InterPro" id="IPR004827">
    <property type="entry name" value="bZIP"/>
</dbReference>
<dbReference type="Proteomes" id="UP000046393">
    <property type="component" value="Unplaced"/>
</dbReference>
<dbReference type="GO" id="GO:0000981">
    <property type="term" value="F:DNA-binding transcription factor activity, RNA polymerase II-specific"/>
    <property type="evidence" value="ECO:0007669"/>
    <property type="project" value="TreeGrafter"/>
</dbReference>
<dbReference type="GO" id="GO:0005634">
    <property type="term" value="C:nucleus"/>
    <property type="evidence" value="ECO:0007669"/>
    <property type="project" value="UniProtKB-SubCell"/>
</dbReference>
<dbReference type="PROSITE" id="PS50217">
    <property type="entry name" value="BZIP"/>
    <property type="match status" value="1"/>
</dbReference>
<comment type="similarity">
    <text evidence="2">Belongs to the bZIP family. NFIL3 subfamily.</text>
</comment>
<evidence type="ECO:0000256" key="5">
    <source>
        <dbReference type="ARBA" id="ARBA00023163"/>
    </source>
</evidence>
<dbReference type="AlphaFoldDB" id="A0A0N5A9E1"/>
<evidence type="ECO:0000256" key="2">
    <source>
        <dbReference type="ARBA" id="ARBA00006079"/>
    </source>
</evidence>
<dbReference type="InterPro" id="IPR046347">
    <property type="entry name" value="bZIP_sf"/>
</dbReference>
<accession>A0A0N5A9E1</accession>
<proteinExistence type="inferred from homology"/>
<dbReference type="CDD" id="cd14695">
    <property type="entry name" value="bZIP_HLF"/>
    <property type="match status" value="1"/>
</dbReference>
<evidence type="ECO:0000256" key="7">
    <source>
        <dbReference type="SAM" id="Coils"/>
    </source>
</evidence>
<feature type="compositionally biased region" description="Basic and acidic residues" evidence="8">
    <location>
        <begin position="52"/>
        <end position="88"/>
    </location>
</feature>
<dbReference type="InterPro" id="IPR040223">
    <property type="entry name" value="PAR_bZIP"/>
</dbReference>
<evidence type="ECO:0000256" key="8">
    <source>
        <dbReference type="SAM" id="MobiDB-lite"/>
    </source>
</evidence>